<dbReference type="OrthoDB" id="1956004at2"/>
<keyword evidence="1" id="KW-0732">Signal</keyword>
<dbReference type="EMBL" id="PTIX01000020">
    <property type="protein sequence ID" value="PPK64374.1"/>
    <property type="molecule type" value="Genomic_DNA"/>
</dbReference>
<dbReference type="SUPFAM" id="SSF53649">
    <property type="entry name" value="Alkaline phosphatase-like"/>
    <property type="match status" value="1"/>
</dbReference>
<evidence type="ECO:0000256" key="1">
    <source>
        <dbReference type="SAM" id="SignalP"/>
    </source>
</evidence>
<dbReference type="GO" id="GO:0016787">
    <property type="term" value="F:hydrolase activity"/>
    <property type="evidence" value="ECO:0007669"/>
    <property type="project" value="UniProtKB-ARBA"/>
</dbReference>
<dbReference type="Gene3D" id="3.40.720.10">
    <property type="entry name" value="Alkaline Phosphatase, subunit A"/>
    <property type="match status" value="2"/>
</dbReference>
<reference evidence="2 3" key="1">
    <citation type="submission" date="2018-02" db="EMBL/GenBank/DDBJ databases">
        <title>Genomic Encyclopedia of Archaeal and Bacterial Type Strains, Phase II (KMG-II): from individual species to whole genera.</title>
        <authorList>
            <person name="Goeker M."/>
        </authorList>
    </citation>
    <scope>NUCLEOTIDE SEQUENCE [LARGE SCALE GENOMIC DNA]</scope>
    <source>
        <strain evidence="2 3">YU 961-1</strain>
    </source>
</reference>
<sequence length="504" mass="51918">MRRSPHPRTATAAVAACALTAGALLTPAAAQAAPAAAKPQKVLVIGIDGLLYDRIAPADAPTLDGLIASGSASKTALYSNPLAPTLSGPGWATIATGTWPDKHRVLSNSWGTSTNLATYPDFLTRAEQANPALSTFAAATWDPLVNDSAGRAIFGSAIDARVNGSNDTDTTTQTANRLLTVGPDASFVALDDVDAAGHSCGAATTCYLNAINATDGRVKQLLDAIKARPTHAAEDWTILVTADHGHTDAGGHGGNTPPERSSLIIRSGPGTTPGTPAIAPKNVDIAPTVLSLLGVAVPSALDGRVLGTATGDPFDTLVGSLQTRVDETGIPATVRGWTKTTPSGWTIDNTGMGTGGVAEWRGWSFATDEFWTRAEAGQWRENNVRARGVFAVADSDEWSDKSTSGTFNSALTSPAYPVAGKSTAKVGFSSHYRKEGAETATVTVSFDGGAPTTVLTYSGDAVAKIESLTVAVPSGATTMKVTWKLTNGSNNWYWAVDAPTVTTA</sequence>
<dbReference type="InterPro" id="IPR017850">
    <property type="entry name" value="Alkaline_phosphatase_core_sf"/>
</dbReference>
<dbReference type="AlphaFoldDB" id="A0A2S6GGM5"/>
<gene>
    <name evidence="2" type="ORF">CLV40_12097</name>
</gene>
<dbReference type="InterPro" id="IPR002591">
    <property type="entry name" value="Phosphodiest/P_Trfase"/>
</dbReference>
<name>A0A2S6GGM5_9PSEU</name>
<evidence type="ECO:0000313" key="2">
    <source>
        <dbReference type="EMBL" id="PPK64374.1"/>
    </source>
</evidence>
<organism evidence="2 3">
    <name type="scientific">Actinokineospora auranticolor</name>
    <dbReference type="NCBI Taxonomy" id="155976"/>
    <lineage>
        <taxon>Bacteria</taxon>
        <taxon>Bacillati</taxon>
        <taxon>Actinomycetota</taxon>
        <taxon>Actinomycetes</taxon>
        <taxon>Pseudonocardiales</taxon>
        <taxon>Pseudonocardiaceae</taxon>
        <taxon>Actinokineospora</taxon>
    </lineage>
</organism>
<dbReference type="Pfam" id="PF01663">
    <property type="entry name" value="Phosphodiest"/>
    <property type="match status" value="1"/>
</dbReference>
<proteinExistence type="predicted"/>
<comment type="caution">
    <text evidence="2">The sequence shown here is derived from an EMBL/GenBank/DDBJ whole genome shotgun (WGS) entry which is preliminary data.</text>
</comment>
<feature type="signal peptide" evidence="1">
    <location>
        <begin position="1"/>
        <end position="32"/>
    </location>
</feature>
<protein>
    <submittedName>
        <fullName evidence="2">Sulfatase-like protein</fullName>
    </submittedName>
</protein>
<keyword evidence="3" id="KW-1185">Reference proteome</keyword>
<dbReference type="PANTHER" id="PTHR10151:SF120">
    <property type="entry name" value="BIS(5'-ADENOSYL)-TRIPHOSPHATASE"/>
    <property type="match status" value="1"/>
</dbReference>
<feature type="chain" id="PRO_5017981608" evidence="1">
    <location>
        <begin position="33"/>
        <end position="504"/>
    </location>
</feature>
<dbReference type="Proteomes" id="UP000239203">
    <property type="component" value="Unassembled WGS sequence"/>
</dbReference>
<accession>A0A2S6GGM5</accession>
<dbReference type="RefSeq" id="WP_104482040.1">
    <property type="nucleotide sequence ID" value="NZ_CP154825.1"/>
</dbReference>
<dbReference type="PANTHER" id="PTHR10151">
    <property type="entry name" value="ECTONUCLEOTIDE PYROPHOSPHATASE/PHOSPHODIESTERASE"/>
    <property type="match status" value="1"/>
</dbReference>
<evidence type="ECO:0000313" key="3">
    <source>
        <dbReference type="Proteomes" id="UP000239203"/>
    </source>
</evidence>